<dbReference type="PROSITE" id="PS51257">
    <property type="entry name" value="PROKAR_LIPOPROTEIN"/>
    <property type="match status" value="1"/>
</dbReference>
<dbReference type="InterPro" id="IPR046657">
    <property type="entry name" value="DUF6766"/>
</dbReference>
<comment type="caution">
    <text evidence="1">The sequence shown here is derived from an EMBL/GenBank/DDBJ whole genome shotgun (WGS) entry which is preliminary data.</text>
</comment>
<reference evidence="2" key="1">
    <citation type="journal article" date="2019" name="Int. J. Syst. Evol. Microbiol.">
        <title>The Global Catalogue of Microorganisms (GCM) 10K type strain sequencing project: providing services to taxonomists for standard genome sequencing and annotation.</title>
        <authorList>
            <consortium name="The Broad Institute Genomics Platform"/>
            <consortium name="The Broad Institute Genome Sequencing Center for Infectious Disease"/>
            <person name="Wu L."/>
            <person name="Ma J."/>
        </authorList>
    </citation>
    <scope>NUCLEOTIDE SEQUENCE [LARGE SCALE GENOMIC DNA]</scope>
    <source>
        <strain evidence="2">CGMCC 4.1648</strain>
    </source>
</reference>
<keyword evidence="2" id="KW-1185">Reference proteome</keyword>
<proteinExistence type="predicted"/>
<gene>
    <name evidence="1" type="ORF">ACFPM3_05875</name>
</gene>
<dbReference type="Pfam" id="PF20554">
    <property type="entry name" value="DUF6766"/>
    <property type="match status" value="1"/>
</dbReference>
<sequence length="230" mass="25614">MTGPSRLLRFLRDNGLSVAFGLGFLACLFGQAVAGRAVYNDELRALGADPVSFARYLSSAHFAVDVTENWQSEYLQFFLFLFATVWLVQRGSPESKEMHKVGLESDEEQQVGRHARHDSPRWAAAGGIRETLYSRSLGIVMASLFLGSWYAQSVAGAARYGEQRLLDFEEPVPWTEYVFTSDFWSRTFQNWQSELLAVGSMAILSVYLRQRGSPESKPVGAAHKSTGVEG</sequence>
<protein>
    <submittedName>
        <fullName evidence="1">DUF6766 family protein</fullName>
    </submittedName>
</protein>
<accession>A0ABV9XAA8</accession>
<evidence type="ECO:0000313" key="2">
    <source>
        <dbReference type="Proteomes" id="UP001595829"/>
    </source>
</evidence>
<dbReference type="EMBL" id="JBHSJD010000002">
    <property type="protein sequence ID" value="MFC5021678.1"/>
    <property type="molecule type" value="Genomic_DNA"/>
</dbReference>
<evidence type="ECO:0000313" key="1">
    <source>
        <dbReference type="EMBL" id="MFC5021678.1"/>
    </source>
</evidence>
<dbReference type="RefSeq" id="WP_345693628.1">
    <property type="nucleotide sequence ID" value="NZ_BAABIT010000001.1"/>
</dbReference>
<name>A0ABV9XAA8_9ACTN</name>
<organism evidence="1 2">
    <name type="scientific">Streptomyces coeruleoprunus</name>
    <dbReference type="NCBI Taxonomy" id="285563"/>
    <lineage>
        <taxon>Bacteria</taxon>
        <taxon>Bacillati</taxon>
        <taxon>Actinomycetota</taxon>
        <taxon>Actinomycetes</taxon>
        <taxon>Kitasatosporales</taxon>
        <taxon>Streptomycetaceae</taxon>
        <taxon>Streptomyces</taxon>
    </lineage>
</organism>
<dbReference type="Proteomes" id="UP001595829">
    <property type="component" value="Unassembled WGS sequence"/>
</dbReference>